<evidence type="ECO:0008006" key="3">
    <source>
        <dbReference type="Google" id="ProtNLM"/>
    </source>
</evidence>
<dbReference type="Gene3D" id="3.40.50.2000">
    <property type="entry name" value="Glycogen Phosphorylase B"/>
    <property type="match status" value="1"/>
</dbReference>
<accession>A0A7J0EID3</accession>
<sequence length="110" mass="12582">MVDIAWLFAAQGIHVTIIPTKMKRFETIINRDVTTERHIKLEILPFPSTETDLPEGCENLSITATPEMTIWLFHVINMLQPPIVKVLRESRSDCFFSIGLLEMISELNLA</sequence>
<dbReference type="AlphaFoldDB" id="A0A7J0EID3"/>
<proteinExistence type="predicted"/>
<reference evidence="1 2" key="1">
    <citation type="submission" date="2019-07" db="EMBL/GenBank/DDBJ databases">
        <title>De Novo Assembly of kiwifruit Actinidia rufa.</title>
        <authorList>
            <person name="Sugita-Konishi S."/>
            <person name="Sato K."/>
            <person name="Mori E."/>
            <person name="Abe Y."/>
            <person name="Kisaki G."/>
            <person name="Hamano K."/>
            <person name="Suezawa K."/>
            <person name="Otani M."/>
            <person name="Fukuda T."/>
            <person name="Manabe T."/>
            <person name="Gomi K."/>
            <person name="Tabuchi M."/>
            <person name="Akimitsu K."/>
            <person name="Kataoka I."/>
        </authorList>
    </citation>
    <scope>NUCLEOTIDE SEQUENCE [LARGE SCALE GENOMIC DNA]</scope>
    <source>
        <strain evidence="2">cv. Fuchu</strain>
    </source>
</reference>
<evidence type="ECO:0000313" key="2">
    <source>
        <dbReference type="Proteomes" id="UP000585474"/>
    </source>
</evidence>
<dbReference type="SUPFAM" id="SSF53756">
    <property type="entry name" value="UDP-Glycosyltransferase/glycogen phosphorylase"/>
    <property type="match status" value="1"/>
</dbReference>
<comment type="caution">
    <text evidence="1">The sequence shown here is derived from an EMBL/GenBank/DDBJ whole genome shotgun (WGS) entry which is preliminary data.</text>
</comment>
<keyword evidence="2" id="KW-1185">Reference proteome</keyword>
<protein>
    <recommendedName>
        <fullName evidence="3">UDP-Glycosyltransferase superfamily protein</fullName>
    </recommendedName>
</protein>
<dbReference type="EMBL" id="BJWL01000004">
    <property type="protein sequence ID" value="GFY86052.1"/>
    <property type="molecule type" value="Genomic_DNA"/>
</dbReference>
<dbReference type="Proteomes" id="UP000585474">
    <property type="component" value="Unassembled WGS sequence"/>
</dbReference>
<name>A0A7J0EID3_9ERIC</name>
<evidence type="ECO:0000313" key="1">
    <source>
        <dbReference type="EMBL" id="GFY86052.1"/>
    </source>
</evidence>
<organism evidence="1 2">
    <name type="scientific">Actinidia rufa</name>
    <dbReference type="NCBI Taxonomy" id="165716"/>
    <lineage>
        <taxon>Eukaryota</taxon>
        <taxon>Viridiplantae</taxon>
        <taxon>Streptophyta</taxon>
        <taxon>Embryophyta</taxon>
        <taxon>Tracheophyta</taxon>
        <taxon>Spermatophyta</taxon>
        <taxon>Magnoliopsida</taxon>
        <taxon>eudicotyledons</taxon>
        <taxon>Gunneridae</taxon>
        <taxon>Pentapetalae</taxon>
        <taxon>asterids</taxon>
        <taxon>Ericales</taxon>
        <taxon>Actinidiaceae</taxon>
        <taxon>Actinidia</taxon>
    </lineage>
</organism>
<gene>
    <name evidence="1" type="ORF">Acr_04g0007900</name>
</gene>